<protein>
    <submittedName>
        <fullName evidence="2">Uncharacterized protein</fullName>
    </submittedName>
</protein>
<keyword evidence="3" id="KW-1185">Reference proteome</keyword>
<reference evidence="2 3" key="1">
    <citation type="submission" date="2023-09" db="EMBL/GenBank/DDBJ databases">
        <title>Nesidiocoris tenuis whole genome shotgun sequence.</title>
        <authorList>
            <person name="Shibata T."/>
            <person name="Shimoda M."/>
            <person name="Kobayashi T."/>
            <person name="Uehara T."/>
        </authorList>
    </citation>
    <scope>NUCLEOTIDE SEQUENCE [LARGE SCALE GENOMIC DNA]</scope>
    <source>
        <strain evidence="2 3">Japan</strain>
    </source>
</reference>
<sequence>MMRMSKKVTAPRPCIHRSNGTKGHNKAQLLATIGSSMTTTTLYSNPSVFSLSYSSAHRWQDLQFGRERCRRKTTIPNHFKRKGKIRLPLLH</sequence>
<gene>
    <name evidence="2" type="ORF">NTJ_10628</name>
</gene>
<evidence type="ECO:0000256" key="1">
    <source>
        <dbReference type="SAM" id="MobiDB-lite"/>
    </source>
</evidence>
<proteinExistence type="predicted"/>
<dbReference type="Proteomes" id="UP001307889">
    <property type="component" value="Chromosome 8"/>
</dbReference>
<accession>A0ABN7B2K9</accession>
<evidence type="ECO:0000313" key="3">
    <source>
        <dbReference type="Proteomes" id="UP001307889"/>
    </source>
</evidence>
<evidence type="ECO:0000313" key="2">
    <source>
        <dbReference type="EMBL" id="BES97814.1"/>
    </source>
</evidence>
<organism evidence="2 3">
    <name type="scientific">Nesidiocoris tenuis</name>
    <dbReference type="NCBI Taxonomy" id="355587"/>
    <lineage>
        <taxon>Eukaryota</taxon>
        <taxon>Metazoa</taxon>
        <taxon>Ecdysozoa</taxon>
        <taxon>Arthropoda</taxon>
        <taxon>Hexapoda</taxon>
        <taxon>Insecta</taxon>
        <taxon>Pterygota</taxon>
        <taxon>Neoptera</taxon>
        <taxon>Paraneoptera</taxon>
        <taxon>Hemiptera</taxon>
        <taxon>Heteroptera</taxon>
        <taxon>Panheteroptera</taxon>
        <taxon>Cimicomorpha</taxon>
        <taxon>Miridae</taxon>
        <taxon>Dicyphina</taxon>
        <taxon>Nesidiocoris</taxon>
    </lineage>
</organism>
<feature type="region of interest" description="Disordered" evidence="1">
    <location>
        <begin position="1"/>
        <end position="23"/>
    </location>
</feature>
<dbReference type="EMBL" id="AP028916">
    <property type="protein sequence ID" value="BES97814.1"/>
    <property type="molecule type" value="Genomic_DNA"/>
</dbReference>
<name>A0ABN7B2K9_9HEMI</name>